<organism evidence="1 2">
    <name type="scientific">Candidatus Sungbacteria bacterium RIFCSPHIGHO2_02_FULL_49_12</name>
    <dbReference type="NCBI Taxonomy" id="1802271"/>
    <lineage>
        <taxon>Bacteria</taxon>
        <taxon>Candidatus Sungiibacteriota</taxon>
    </lineage>
</organism>
<dbReference type="AlphaFoldDB" id="A0A1G2KRF2"/>
<protein>
    <submittedName>
        <fullName evidence="1">Uncharacterized protein</fullName>
    </submittedName>
</protein>
<accession>A0A1G2KRF2</accession>
<comment type="caution">
    <text evidence="1">The sequence shown here is derived from an EMBL/GenBank/DDBJ whole genome shotgun (WGS) entry which is preliminary data.</text>
</comment>
<dbReference type="EMBL" id="MHQJ01000002">
    <property type="protein sequence ID" value="OHA02018.1"/>
    <property type="molecule type" value="Genomic_DNA"/>
</dbReference>
<dbReference type="STRING" id="1802271.A3C11_00040"/>
<name>A0A1G2KRF2_9BACT</name>
<evidence type="ECO:0000313" key="2">
    <source>
        <dbReference type="Proteomes" id="UP000177362"/>
    </source>
</evidence>
<reference evidence="1 2" key="1">
    <citation type="journal article" date="2016" name="Nat. Commun.">
        <title>Thousands of microbial genomes shed light on interconnected biogeochemical processes in an aquifer system.</title>
        <authorList>
            <person name="Anantharaman K."/>
            <person name="Brown C.T."/>
            <person name="Hug L.A."/>
            <person name="Sharon I."/>
            <person name="Castelle C.J."/>
            <person name="Probst A.J."/>
            <person name="Thomas B.C."/>
            <person name="Singh A."/>
            <person name="Wilkins M.J."/>
            <person name="Karaoz U."/>
            <person name="Brodie E.L."/>
            <person name="Williams K.H."/>
            <person name="Hubbard S.S."/>
            <person name="Banfield J.F."/>
        </authorList>
    </citation>
    <scope>NUCLEOTIDE SEQUENCE [LARGE SCALE GENOMIC DNA]</scope>
</reference>
<gene>
    <name evidence="1" type="ORF">A3C11_00040</name>
</gene>
<evidence type="ECO:0000313" key="1">
    <source>
        <dbReference type="EMBL" id="OHA02018.1"/>
    </source>
</evidence>
<sequence>MAWDYEKTEYEKQAAADEIWRLERLINYGLGEEKLDREEVRNALPYLNIPEERRAFLELLLWNKTF</sequence>
<proteinExistence type="predicted"/>
<dbReference type="Proteomes" id="UP000177362">
    <property type="component" value="Unassembled WGS sequence"/>
</dbReference>